<dbReference type="InterPro" id="IPR036049">
    <property type="entry name" value="Ribosomal_uL29_sf"/>
</dbReference>
<comment type="similarity">
    <text evidence="1 5">Belongs to the universal ribosomal protein uL29 family.</text>
</comment>
<evidence type="ECO:0000256" key="5">
    <source>
        <dbReference type="HAMAP-Rule" id="MF_00374"/>
    </source>
</evidence>
<dbReference type="InterPro" id="IPR050063">
    <property type="entry name" value="Ribosomal_protein_uL29"/>
</dbReference>
<dbReference type="Pfam" id="PF00831">
    <property type="entry name" value="Ribosomal_L29"/>
    <property type="match status" value="1"/>
</dbReference>
<evidence type="ECO:0000313" key="7">
    <source>
        <dbReference type="Proteomes" id="UP001056426"/>
    </source>
</evidence>
<dbReference type="Gene3D" id="1.10.287.310">
    <property type="match status" value="1"/>
</dbReference>
<keyword evidence="2 5" id="KW-0689">Ribosomal protein</keyword>
<name>A0A9J6ZRR0_9BACT</name>
<protein>
    <recommendedName>
        <fullName evidence="4 5">Large ribosomal subunit protein uL29</fullName>
    </recommendedName>
</protein>
<evidence type="ECO:0000313" key="6">
    <source>
        <dbReference type="EMBL" id="URW80267.1"/>
    </source>
</evidence>
<dbReference type="SUPFAM" id="SSF46561">
    <property type="entry name" value="Ribosomal protein L29 (L29p)"/>
    <property type="match status" value="1"/>
</dbReference>
<sequence length="66" mass="7864">MKTTEIREMSISDIQERIEAEKAELVRLKLNHHISPLDNPIKIRQTRRNIARMLTVLSQKQKNENR</sequence>
<reference evidence="6" key="1">
    <citation type="submission" date="2022-05" db="EMBL/GenBank/DDBJ databases">
        <authorList>
            <person name="Sun X."/>
        </authorList>
    </citation>
    <scope>NUCLEOTIDE SEQUENCE</scope>
    <source>
        <strain evidence="6">Ai-910</strain>
    </source>
</reference>
<evidence type="ECO:0000256" key="4">
    <source>
        <dbReference type="ARBA" id="ARBA00035204"/>
    </source>
</evidence>
<dbReference type="AlphaFoldDB" id="A0A9J6ZRR0"/>
<dbReference type="GO" id="GO:0006412">
    <property type="term" value="P:translation"/>
    <property type="evidence" value="ECO:0007669"/>
    <property type="project" value="UniProtKB-UniRule"/>
</dbReference>
<dbReference type="PANTHER" id="PTHR10916">
    <property type="entry name" value="60S RIBOSOMAL PROTEIN L35/50S RIBOSOMAL PROTEIN L29"/>
    <property type="match status" value="1"/>
</dbReference>
<dbReference type="InterPro" id="IPR018254">
    <property type="entry name" value="Ribosomal_uL29_CS"/>
</dbReference>
<keyword evidence="3 5" id="KW-0687">Ribonucleoprotein</keyword>
<dbReference type="EMBL" id="CP098400">
    <property type="protein sequence ID" value="URW80267.1"/>
    <property type="molecule type" value="Genomic_DNA"/>
</dbReference>
<dbReference type="PANTHER" id="PTHR10916:SF0">
    <property type="entry name" value="LARGE RIBOSOMAL SUBUNIT PROTEIN UL29C"/>
    <property type="match status" value="1"/>
</dbReference>
<proteinExistence type="inferred from homology"/>
<dbReference type="PROSITE" id="PS00579">
    <property type="entry name" value="RIBOSOMAL_L29"/>
    <property type="match status" value="1"/>
</dbReference>
<dbReference type="InterPro" id="IPR001854">
    <property type="entry name" value="Ribosomal_uL29"/>
</dbReference>
<gene>
    <name evidence="5 6" type="primary">rpmC</name>
    <name evidence="6" type="ORF">M9189_02710</name>
</gene>
<dbReference type="KEGG" id="alkq:M9189_02710"/>
<organism evidence="6 7">
    <name type="scientific">Xiashengella succiniciproducens</name>
    <dbReference type="NCBI Taxonomy" id="2949635"/>
    <lineage>
        <taxon>Bacteria</taxon>
        <taxon>Pseudomonadati</taxon>
        <taxon>Bacteroidota</taxon>
        <taxon>Bacteroidia</taxon>
        <taxon>Marinilabiliales</taxon>
        <taxon>Marinilabiliaceae</taxon>
        <taxon>Xiashengella</taxon>
    </lineage>
</organism>
<dbReference type="GO" id="GO:0022625">
    <property type="term" value="C:cytosolic large ribosomal subunit"/>
    <property type="evidence" value="ECO:0007669"/>
    <property type="project" value="TreeGrafter"/>
</dbReference>
<keyword evidence="7" id="KW-1185">Reference proteome</keyword>
<dbReference type="RefSeq" id="WP_250724408.1">
    <property type="nucleotide sequence ID" value="NZ_CP098400.1"/>
</dbReference>
<dbReference type="HAMAP" id="MF_00374">
    <property type="entry name" value="Ribosomal_uL29"/>
    <property type="match status" value="1"/>
</dbReference>
<evidence type="ECO:0000256" key="1">
    <source>
        <dbReference type="ARBA" id="ARBA00009254"/>
    </source>
</evidence>
<evidence type="ECO:0000256" key="3">
    <source>
        <dbReference type="ARBA" id="ARBA00023274"/>
    </source>
</evidence>
<dbReference type="GO" id="GO:0003735">
    <property type="term" value="F:structural constituent of ribosome"/>
    <property type="evidence" value="ECO:0007669"/>
    <property type="project" value="InterPro"/>
</dbReference>
<accession>A0A9J6ZRR0</accession>
<evidence type="ECO:0000256" key="2">
    <source>
        <dbReference type="ARBA" id="ARBA00022980"/>
    </source>
</evidence>
<reference evidence="6" key="2">
    <citation type="submission" date="2022-06" db="EMBL/GenBank/DDBJ databases">
        <title>Xiashengella guii gen. nov. sp. nov., a bacterium isolated form anaerobic digestion tank.</title>
        <authorList>
            <person name="Huang H."/>
        </authorList>
    </citation>
    <scope>NUCLEOTIDE SEQUENCE</scope>
    <source>
        <strain evidence="6">Ai-910</strain>
    </source>
</reference>
<dbReference type="NCBIfam" id="TIGR00012">
    <property type="entry name" value="L29"/>
    <property type="match status" value="1"/>
</dbReference>
<dbReference type="CDD" id="cd00427">
    <property type="entry name" value="Ribosomal_L29_HIP"/>
    <property type="match status" value="1"/>
</dbReference>
<dbReference type="Proteomes" id="UP001056426">
    <property type="component" value="Chromosome"/>
</dbReference>